<feature type="chain" id="PRO_5007141287" description="Porin" evidence="1">
    <location>
        <begin position="24"/>
        <end position="529"/>
    </location>
</feature>
<feature type="signal peptide" evidence="1">
    <location>
        <begin position="1"/>
        <end position="23"/>
    </location>
</feature>
<evidence type="ECO:0000256" key="1">
    <source>
        <dbReference type="SAM" id="SignalP"/>
    </source>
</evidence>
<proteinExistence type="predicted"/>
<dbReference type="InterPro" id="IPR059232">
    <property type="entry name" value="Porin_put"/>
</dbReference>
<dbReference type="NCBIfam" id="NF033939">
    <property type="entry name" value="DESULF_POR1"/>
    <property type="match status" value="1"/>
</dbReference>
<evidence type="ECO:0000313" key="3">
    <source>
        <dbReference type="Proteomes" id="UP000069241"/>
    </source>
</evidence>
<keyword evidence="3" id="KW-1185">Reference proteome</keyword>
<dbReference type="KEGG" id="dfi:AXF13_05685"/>
<dbReference type="AlphaFoldDB" id="A0A109W420"/>
<protein>
    <recommendedName>
        <fullName evidence="4">Porin</fullName>
    </recommendedName>
</protein>
<evidence type="ECO:0008006" key="4">
    <source>
        <dbReference type="Google" id="ProtNLM"/>
    </source>
</evidence>
<name>A0A109W420_9BACT</name>
<evidence type="ECO:0000313" key="2">
    <source>
        <dbReference type="EMBL" id="AMD89645.1"/>
    </source>
</evidence>
<sequence length="529" mass="58229">MRKWGIVFLAVALLLGDAATGRAVDFKVKGSWQFAFDYINGGNFMGKNRQGSHQIGQQWAAIHQKRDEFEAIQRLHLQLQAVASESLAGVVFFEIGEQRWGMAAQGGALGADGSNMVKVKQAYVDWMPPHADLKVRMGLQGVRLPGFALDNPVFNDDVAGITASYAFNKSFGLTALWMRPYNDNWLDTADNGVTADYLDNFDLFALLAPVSLDGMKITPWAMAGGMGPNTLKPFTVRNAAGNSKTFTFNNPSSQAIDGLQMRDGLFPAAFSSGRGGASLWNTAYSTMFWGGLTGEVTAFSPFRVSWDFIYGSVDNGREYLNRQGWFGMLLGEYDTDWGVPGLYGWYFSGDDDNPHNGSERLPYVATTNNLTNSLSSFGYRGNPIMGGGKGVLGTNPNGTWGVGARIKKLSFMDDLSHTLRVNYFGGTNDPKMAAYITGRRPMDGAGRALYRNNTDFNSFGTYLTRSDSGLEINFDSTYKAAENLSFILETGYIHLWLDEGTWGRYENIAGDSLNYKDAWKVSLNVIYAF</sequence>
<gene>
    <name evidence="2" type="ORF">AXF13_05685</name>
</gene>
<reference evidence="3" key="1">
    <citation type="submission" date="2016-02" db="EMBL/GenBank/DDBJ databases">
        <authorList>
            <person name="Holder M.E."/>
            <person name="Ajami N.J."/>
            <person name="Petrosino J.F."/>
        </authorList>
    </citation>
    <scope>NUCLEOTIDE SEQUENCE [LARGE SCALE GENOMIC DNA]</scope>
    <source>
        <strain evidence="3">CCUG 45958</strain>
    </source>
</reference>
<dbReference type="STRING" id="44742.AXF13_05685"/>
<accession>A0A109W420</accession>
<keyword evidence="1" id="KW-0732">Signal</keyword>
<dbReference type="Proteomes" id="UP000069241">
    <property type="component" value="Chromosome"/>
</dbReference>
<organism evidence="2 3">
    <name type="scientific">Desulfovibrio fairfieldensis</name>
    <dbReference type="NCBI Taxonomy" id="44742"/>
    <lineage>
        <taxon>Bacteria</taxon>
        <taxon>Pseudomonadati</taxon>
        <taxon>Thermodesulfobacteriota</taxon>
        <taxon>Desulfovibrionia</taxon>
        <taxon>Desulfovibrionales</taxon>
        <taxon>Desulfovibrionaceae</taxon>
        <taxon>Desulfovibrio</taxon>
    </lineage>
</organism>
<dbReference type="RefSeq" id="WP_062251992.1">
    <property type="nucleotide sequence ID" value="NZ_CP014229.1"/>
</dbReference>
<dbReference type="EMBL" id="CP014229">
    <property type="protein sequence ID" value="AMD89645.1"/>
    <property type="molecule type" value="Genomic_DNA"/>
</dbReference>